<organism evidence="1 2">
    <name type="scientific">Symbiodinium microadriaticum</name>
    <name type="common">Dinoflagellate</name>
    <name type="synonym">Zooxanthella microadriatica</name>
    <dbReference type="NCBI Taxonomy" id="2951"/>
    <lineage>
        <taxon>Eukaryota</taxon>
        <taxon>Sar</taxon>
        <taxon>Alveolata</taxon>
        <taxon>Dinophyceae</taxon>
        <taxon>Suessiales</taxon>
        <taxon>Symbiodiniaceae</taxon>
        <taxon>Symbiodinium</taxon>
    </lineage>
</organism>
<proteinExistence type="predicted"/>
<reference evidence="1 2" key="1">
    <citation type="submission" date="2016-02" db="EMBL/GenBank/DDBJ databases">
        <title>Genome analysis of coral dinoflagellate symbionts highlights evolutionary adaptations to a symbiotic lifestyle.</title>
        <authorList>
            <person name="Aranda M."/>
            <person name="Li Y."/>
            <person name="Liew Y.J."/>
            <person name="Baumgarten S."/>
            <person name="Simakov O."/>
            <person name="Wilson M."/>
            <person name="Piel J."/>
            <person name="Ashoor H."/>
            <person name="Bougouffa S."/>
            <person name="Bajic V.B."/>
            <person name="Ryu T."/>
            <person name="Ravasi T."/>
            <person name="Bayer T."/>
            <person name="Micklem G."/>
            <person name="Kim H."/>
            <person name="Bhak J."/>
            <person name="Lajeunesse T.C."/>
            <person name="Voolstra C.R."/>
        </authorList>
    </citation>
    <scope>NUCLEOTIDE SEQUENCE [LARGE SCALE GENOMIC DNA]</scope>
    <source>
        <strain evidence="1 2">CCMP2467</strain>
    </source>
</reference>
<dbReference type="EMBL" id="LSRX01001350">
    <property type="protein sequence ID" value="OLP80743.1"/>
    <property type="molecule type" value="Genomic_DNA"/>
</dbReference>
<evidence type="ECO:0000313" key="2">
    <source>
        <dbReference type="Proteomes" id="UP000186817"/>
    </source>
</evidence>
<dbReference type="AlphaFoldDB" id="A0A1Q9CCT4"/>
<evidence type="ECO:0000313" key="1">
    <source>
        <dbReference type="EMBL" id="OLP80743.1"/>
    </source>
</evidence>
<accession>A0A1Q9CCT4</accession>
<dbReference type="Gene3D" id="3.50.4.10">
    <property type="entry name" value="Hepatocyte Growth Factor"/>
    <property type="match status" value="1"/>
</dbReference>
<dbReference type="Proteomes" id="UP000186817">
    <property type="component" value="Unassembled WGS sequence"/>
</dbReference>
<gene>
    <name evidence="1" type="ORF">AK812_SmicGene38797</name>
</gene>
<keyword evidence="2" id="KW-1185">Reference proteome</keyword>
<dbReference type="OrthoDB" id="437599at2759"/>
<evidence type="ECO:0008006" key="3">
    <source>
        <dbReference type="Google" id="ProtNLM"/>
    </source>
</evidence>
<name>A0A1Q9CCT4_SYMMI</name>
<protein>
    <recommendedName>
        <fullName evidence="3">Apple domain-containing protein</fullName>
    </recommendedName>
</protein>
<sequence length="554" mass="62849">MPREQDEEGLLPVQDNPEKHSTTCKWLSCISFVILLAAVVLFRGSQTPSTAHVADLSKVLDDWAPSSRDEVLPKKKWAKVFHVQHPNSSLGSKRYYQYSHHPDFVRESAAMEELLKWQISHDCPKQSVGMDMVTSHDLPVVEDVASASICQKICTETAACVAFAWASQRNRTRVTGRCLRRAFSKPFEEVQPSKNPDVVGGLPCFRQKVKDRMWWPTEEMDYFDMPQTPPKAPSLHTSTARTFCFAVFLPYSYEQELLVMQYRFGANIFACDQNVIYSSARLELAPGLVSRQVSSTLLSELGGPYITVLNLGAFMAVWRQVLLDGDYLECDWTIKADPDTVFIPQRLVPILKLQSLSMGENGKYLNNCQDGLHGPLEVFSQGALRSLGRHALRCARELDGGEECLEHCEKFWAFDYVEKCNGHCTKWWGEDIWMDQCLSRFADVTRVFVPKLLIEDHCHPKPGWRNCLDPDTVAFHPFKSLHEYETCLGAALNRLRVHLFLTSRLGAERALAWAQFLMKGSDLLGGSRQCALRAQSWAIVSFFRQELRSVTGLV</sequence>
<comment type="caution">
    <text evidence="1">The sequence shown here is derived from an EMBL/GenBank/DDBJ whole genome shotgun (WGS) entry which is preliminary data.</text>
</comment>